<dbReference type="PANTHER" id="PTHR22950:SF8">
    <property type="entry name" value="AMINO ACID TRANSPORTER (EUROFUNG)"/>
    <property type="match status" value="1"/>
</dbReference>
<proteinExistence type="inferred from homology"/>
<evidence type="ECO:0000256" key="4">
    <source>
        <dbReference type="ARBA" id="ARBA00022989"/>
    </source>
</evidence>
<dbReference type="AlphaFoldDB" id="A0A6A5WVY9"/>
<dbReference type="GO" id="GO:0016020">
    <property type="term" value="C:membrane"/>
    <property type="evidence" value="ECO:0007669"/>
    <property type="project" value="UniProtKB-SubCell"/>
</dbReference>
<protein>
    <recommendedName>
        <fullName evidence="8">Amino acid transporter transmembrane domain-containing protein</fullName>
    </recommendedName>
</protein>
<feature type="transmembrane region" description="Helical" evidence="7">
    <location>
        <begin position="424"/>
        <end position="447"/>
    </location>
</feature>
<feature type="transmembrane region" description="Helical" evidence="7">
    <location>
        <begin position="384"/>
        <end position="412"/>
    </location>
</feature>
<evidence type="ECO:0000256" key="5">
    <source>
        <dbReference type="ARBA" id="ARBA00023136"/>
    </source>
</evidence>
<name>A0A6A5WVY9_9PLEO</name>
<feature type="transmembrane region" description="Helical" evidence="7">
    <location>
        <begin position="276"/>
        <end position="297"/>
    </location>
</feature>
<feature type="transmembrane region" description="Helical" evidence="7">
    <location>
        <begin position="85"/>
        <end position="105"/>
    </location>
</feature>
<dbReference type="Pfam" id="PF01490">
    <property type="entry name" value="Aa_trans"/>
    <property type="match status" value="1"/>
</dbReference>
<evidence type="ECO:0000256" key="6">
    <source>
        <dbReference type="SAM" id="MobiDB-lite"/>
    </source>
</evidence>
<comment type="similarity">
    <text evidence="2">Belongs to the amino acid/polyamine transporter 2 family.</text>
</comment>
<feature type="domain" description="Amino acid transporter transmembrane" evidence="8">
    <location>
        <begin position="53"/>
        <end position="449"/>
    </location>
</feature>
<dbReference type="Proteomes" id="UP000799779">
    <property type="component" value="Unassembled WGS sequence"/>
</dbReference>
<evidence type="ECO:0000259" key="8">
    <source>
        <dbReference type="Pfam" id="PF01490"/>
    </source>
</evidence>
<feature type="region of interest" description="Disordered" evidence="6">
    <location>
        <begin position="1"/>
        <end position="38"/>
    </location>
</feature>
<dbReference type="GO" id="GO:0015179">
    <property type="term" value="F:L-amino acid transmembrane transporter activity"/>
    <property type="evidence" value="ECO:0007669"/>
    <property type="project" value="TreeGrafter"/>
</dbReference>
<feature type="compositionally biased region" description="Basic and acidic residues" evidence="6">
    <location>
        <begin position="16"/>
        <end position="30"/>
    </location>
</feature>
<dbReference type="OrthoDB" id="655540at2759"/>
<evidence type="ECO:0000256" key="1">
    <source>
        <dbReference type="ARBA" id="ARBA00004141"/>
    </source>
</evidence>
<evidence type="ECO:0000256" key="3">
    <source>
        <dbReference type="ARBA" id="ARBA00022692"/>
    </source>
</evidence>
<feature type="transmembrane region" description="Helical" evidence="7">
    <location>
        <begin position="196"/>
        <end position="218"/>
    </location>
</feature>
<feature type="transmembrane region" description="Helical" evidence="7">
    <location>
        <begin position="317"/>
        <end position="338"/>
    </location>
</feature>
<keyword evidence="3 7" id="KW-0812">Transmembrane</keyword>
<organism evidence="9 10">
    <name type="scientific">Amniculicola lignicola CBS 123094</name>
    <dbReference type="NCBI Taxonomy" id="1392246"/>
    <lineage>
        <taxon>Eukaryota</taxon>
        <taxon>Fungi</taxon>
        <taxon>Dikarya</taxon>
        <taxon>Ascomycota</taxon>
        <taxon>Pezizomycotina</taxon>
        <taxon>Dothideomycetes</taxon>
        <taxon>Pleosporomycetidae</taxon>
        <taxon>Pleosporales</taxon>
        <taxon>Amniculicolaceae</taxon>
        <taxon>Amniculicola</taxon>
    </lineage>
</organism>
<dbReference type="EMBL" id="ML977565">
    <property type="protein sequence ID" value="KAF2004909.1"/>
    <property type="molecule type" value="Genomic_DNA"/>
</dbReference>
<feature type="transmembrane region" description="Helical" evidence="7">
    <location>
        <begin position="238"/>
        <end position="264"/>
    </location>
</feature>
<dbReference type="PANTHER" id="PTHR22950">
    <property type="entry name" value="AMINO ACID TRANSPORTER"/>
    <property type="match status" value="1"/>
</dbReference>
<evidence type="ECO:0000256" key="7">
    <source>
        <dbReference type="SAM" id="Phobius"/>
    </source>
</evidence>
<gene>
    <name evidence="9" type="ORF">P154DRAFT_543014</name>
</gene>
<dbReference type="InterPro" id="IPR013057">
    <property type="entry name" value="AA_transpt_TM"/>
</dbReference>
<evidence type="ECO:0000313" key="10">
    <source>
        <dbReference type="Proteomes" id="UP000799779"/>
    </source>
</evidence>
<reference evidence="9" key="1">
    <citation type="journal article" date="2020" name="Stud. Mycol.">
        <title>101 Dothideomycetes genomes: a test case for predicting lifestyles and emergence of pathogens.</title>
        <authorList>
            <person name="Haridas S."/>
            <person name="Albert R."/>
            <person name="Binder M."/>
            <person name="Bloem J."/>
            <person name="Labutti K."/>
            <person name="Salamov A."/>
            <person name="Andreopoulos B."/>
            <person name="Baker S."/>
            <person name="Barry K."/>
            <person name="Bills G."/>
            <person name="Bluhm B."/>
            <person name="Cannon C."/>
            <person name="Castanera R."/>
            <person name="Culley D."/>
            <person name="Daum C."/>
            <person name="Ezra D."/>
            <person name="Gonzalez J."/>
            <person name="Henrissat B."/>
            <person name="Kuo A."/>
            <person name="Liang C."/>
            <person name="Lipzen A."/>
            <person name="Lutzoni F."/>
            <person name="Magnuson J."/>
            <person name="Mondo S."/>
            <person name="Nolan M."/>
            <person name="Ohm R."/>
            <person name="Pangilinan J."/>
            <person name="Park H.-J."/>
            <person name="Ramirez L."/>
            <person name="Alfaro M."/>
            <person name="Sun H."/>
            <person name="Tritt A."/>
            <person name="Yoshinaga Y."/>
            <person name="Zwiers L.-H."/>
            <person name="Turgeon B."/>
            <person name="Goodwin S."/>
            <person name="Spatafora J."/>
            <person name="Crous P."/>
            <person name="Grigoriev I."/>
        </authorList>
    </citation>
    <scope>NUCLEOTIDE SEQUENCE</scope>
    <source>
        <strain evidence="9">CBS 123094</strain>
    </source>
</reference>
<evidence type="ECO:0000256" key="2">
    <source>
        <dbReference type="ARBA" id="ARBA00008066"/>
    </source>
</evidence>
<comment type="subcellular location">
    <subcellularLocation>
        <location evidence="1">Membrane</location>
        <topology evidence="1">Multi-pass membrane protein</topology>
    </subcellularLocation>
</comment>
<accession>A0A6A5WVY9</accession>
<evidence type="ECO:0000313" key="9">
    <source>
        <dbReference type="EMBL" id="KAF2004909.1"/>
    </source>
</evidence>
<keyword evidence="5 7" id="KW-0472">Membrane</keyword>
<sequence length="473" mass="51255">MSHSQNTFLGAQLPVYDKDAESSDGEKKQQPNDPEYALDKTATIEEGSEKFHRLGWKRLTICLIVEAIALGSLSIPSAFATLGMVGGVLISIGLGFVAIYTSYVVGQVKMRHPEVEHYADAVRLIWGRFGYELTGVMFVLFLVLLIGSHALTGTIAFINISDKPAVCALVWGIVSAIILFVLALPPTFADVAILGYIDFVSIITAILITIIATGIQAGDAPGGLSAVNWSAWPAEGTTFYSAFLATTNIVFAYSFAVCQFSFMAEMHTPKDYVKSIWALGLIEMFIYTVTGALIYAFVGQDVKSPALLSAGSTVSRVAFGIALPVIFISGSINGTVVGRYIINRAFPTSPMRFINDTRGWIFWIGLIAILTVIGWVIAEAIPFFNALLGLISSLFISGFTFYFPALFWFQLVKEGKWNNGWKNICLSILNAVVFCIGLTVLGIGTYASVEDILHQYNSGSVRGAFTCNSASYT</sequence>
<feature type="transmembrane region" description="Helical" evidence="7">
    <location>
        <begin position="133"/>
        <end position="158"/>
    </location>
</feature>
<keyword evidence="4 7" id="KW-1133">Transmembrane helix</keyword>
<feature type="transmembrane region" description="Helical" evidence="7">
    <location>
        <begin position="164"/>
        <end position="184"/>
    </location>
</feature>
<keyword evidence="10" id="KW-1185">Reference proteome</keyword>
<feature type="transmembrane region" description="Helical" evidence="7">
    <location>
        <begin position="59"/>
        <end position="79"/>
    </location>
</feature>
<feature type="transmembrane region" description="Helical" evidence="7">
    <location>
        <begin position="359"/>
        <end position="378"/>
    </location>
</feature>